<evidence type="ECO:0000313" key="2">
    <source>
        <dbReference type="Proteomes" id="UP000604737"/>
    </source>
</evidence>
<gene>
    <name evidence="1" type="ORF">GCM10007350_03550</name>
</gene>
<sequence>MNPPTPIRLAPRQTVSFAVGRGSVLHVVHGAVSLLASPQWLAETLITGEHPLRQGEHWLFERDGRITLRTDGLRAELTYQAPFTVAATPRHLPRLVTFRRWQRRMVQAGNPDLPAPVTPEIFSKT</sequence>
<keyword evidence="2" id="KW-1185">Reference proteome</keyword>
<reference evidence="2" key="1">
    <citation type="journal article" date="2019" name="Int. J. Syst. Evol. Microbiol.">
        <title>The Global Catalogue of Microorganisms (GCM) 10K type strain sequencing project: providing services to taxonomists for standard genome sequencing and annotation.</title>
        <authorList>
            <consortium name="The Broad Institute Genomics Platform"/>
            <consortium name="The Broad Institute Genome Sequencing Center for Infectious Disease"/>
            <person name="Wu L."/>
            <person name="Ma J."/>
        </authorList>
    </citation>
    <scope>NUCLEOTIDE SEQUENCE [LARGE SCALE GENOMIC DNA]</scope>
    <source>
        <strain evidence="2">KCTC 23701</strain>
    </source>
</reference>
<organism evidence="1 2">
    <name type="scientific">Jeongeupia chitinilytica</name>
    <dbReference type="NCBI Taxonomy" id="1041641"/>
    <lineage>
        <taxon>Bacteria</taxon>
        <taxon>Pseudomonadati</taxon>
        <taxon>Pseudomonadota</taxon>
        <taxon>Betaproteobacteria</taxon>
        <taxon>Neisseriales</taxon>
        <taxon>Chitinibacteraceae</taxon>
        <taxon>Jeongeupia</taxon>
    </lineage>
</organism>
<name>A0ABQ3GV18_9NEIS</name>
<proteinExistence type="predicted"/>
<dbReference type="EMBL" id="BMYO01000001">
    <property type="protein sequence ID" value="GHD56425.1"/>
    <property type="molecule type" value="Genomic_DNA"/>
</dbReference>
<protein>
    <recommendedName>
        <fullName evidence="3">DUF2917 domain-containing protein</fullName>
    </recommendedName>
</protein>
<accession>A0ABQ3GV18</accession>
<comment type="caution">
    <text evidence="1">The sequence shown here is derived from an EMBL/GenBank/DDBJ whole genome shotgun (WGS) entry which is preliminary data.</text>
</comment>
<dbReference type="Proteomes" id="UP000604737">
    <property type="component" value="Unassembled WGS sequence"/>
</dbReference>
<evidence type="ECO:0000313" key="1">
    <source>
        <dbReference type="EMBL" id="GHD56425.1"/>
    </source>
</evidence>
<dbReference type="RefSeq" id="WP_189458430.1">
    <property type="nucleotide sequence ID" value="NZ_BMYO01000001.1"/>
</dbReference>
<evidence type="ECO:0008006" key="3">
    <source>
        <dbReference type="Google" id="ProtNLM"/>
    </source>
</evidence>